<keyword evidence="8" id="KW-0333">Golgi apparatus</keyword>
<feature type="region of interest" description="Disordered" evidence="10">
    <location>
        <begin position="276"/>
        <end position="301"/>
    </location>
</feature>
<dbReference type="InterPro" id="IPR032816">
    <property type="entry name" value="VTT_dom"/>
</dbReference>
<dbReference type="InterPro" id="IPR051076">
    <property type="entry name" value="Golgi_membrane_TVP38/TMEM64"/>
</dbReference>
<proteinExistence type="inferred from homology"/>
<dbReference type="PANTHER" id="PTHR47549:SF1">
    <property type="entry name" value="GOLGI APPARATUS MEMBRANE PROTEIN TVP38"/>
    <property type="match status" value="1"/>
</dbReference>
<evidence type="ECO:0000256" key="9">
    <source>
        <dbReference type="ARBA" id="ARBA00023136"/>
    </source>
</evidence>
<comment type="subcellular location">
    <subcellularLocation>
        <location evidence="2">Golgi apparatus membrane</location>
        <topology evidence="2">Multi-pass membrane protein</topology>
    </subcellularLocation>
</comment>
<evidence type="ECO:0000256" key="5">
    <source>
        <dbReference type="ARBA" id="ARBA00020673"/>
    </source>
</evidence>
<comment type="caution">
    <text evidence="13">The sequence shown here is derived from an EMBL/GenBank/DDBJ whole genome shotgun (WGS) entry which is preliminary data.</text>
</comment>
<evidence type="ECO:0000256" key="3">
    <source>
        <dbReference type="ARBA" id="ARBA00008640"/>
    </source>
</evidence>
<evidence type="ECO:0000259" key="12">
    <source>
        <dbReference type="Pfam" id="PF09335"/>
    </source>
</evidence>
<dbReference type="EMBL" id="RSCE01000002">
    <property type="protein sequence ID" value="RSH85926.1"/>
    <property type="molecule type" value="Genomic_DNA"/>
</dbReference>
<evidence type="ECO:0000256" key="7">
    <source>
        <dbReference type="ARBA" id="ARBA00022989"/>
    </source>
</evidence>
<dbReference type="GeneID" id="39588654"/>
<dbReference type="AlphaFoldDB" id="A0A427Y4A4"/>
<dbReference type="GO" id="GO:0016192">
    <property type="term" value="P:vesicle-mediated transport"/>
    <property type="evidence" value="ECO:0007669"/>
    <property type="project" value="TreeGrafter"/>
</dbReference>
<sequence>MTVSGQIQAMGHRMLKPYRKMNKTSKVTFWIVLILHFVGLAVVLIITPKRIAQFFNDMALGLREMGWKGVVVVFACAIVSSHPPMFGFSATLSMVGFAWGVWKGFLLGSVAALTGSAIAFYSVRMFFLEWMKKFGHSKSKQWEAFGHVVHDKGWPLVAMIRWCPLPWAIGNGLFASIDSIEFWHYMLANTLYLPRLFIPIFIGARLGAMADNPEGDKADPLKFWLNLISIAASLVFSVVTGVLIYRLTLRQMRRMGNVEEGELAAAALEETALLGDYSGESGDEDEVEELVPPSHRNDSAV</sequence>
<keyword evidence="9 11" id="KW-0472">Membrane</keyword>
<feature type="transmembrane region" description="Helical" evidence="11">
    <location>
        <begin position="223"/>
        <end position="245"/>
    </location>
</feature>
<dbReference type="GO" id="GO:0000022">
    <property type="term" value="P:mitotic spindle elongation"/>
    <property type="evidence" value="ECO:0007669"/>
    <property type="project" value="TreeGrafter"/>
</dbReference>
<feature type="domain" description="VTT" evidence="12">
    <location>
        <begin position="90"/>
        <end position="204"/>
    </location>
</feature>
<gene>
    <name evidence="13" type="primary">TVP38_2</name>
    <name evidence="13" type="ORF">EHS24_004111</name>
</gene>
<keyword evidence="7 11" id="KW-1133">Transmembrane helix</keyword>
<dbReference type="RefSeq" id="XP_028478711.1">
    <property type="nucleotide sequence ID" value="XM_028619739.1"/>
</dbReference>
<keyword evidence="6 11" id="KW-0812">Transmembrane</keyword>
<evidence type="ECO:0000256" key="8">
    <source>
        <dbReference type="ARBA" id="ARBA00023034"/>
    </source>
</evidence>
<protein>
    <recommendedName>
        <fullName evidence="4">Golgi apparatus membrane protein TVP38</fullName>
    </recommendedName>
    <alternativeName>
        <fullName evidence="5">Golgi apparatus membrane protein tvp38</fullName>
    </alternativeName>
</protein>
<dbReference type="GO" id="GO:0000139">
    <property type="term" value="C:Golgi membrane"/>
    <property type="evidence" value="ECO:0007669"/>
    <property type="project" value="UniProtKB-SubCell"/>
</dbReference>
<comment type="function">
    <text evidence="1">Golgi membrane protein involved in vesicular trafficking and spindle migration.</text>
</comment>
<accession>A0A427Y4A4</accession>
<evidence type="ECO:0000256" key="10">
    <source>
        <dbReference type="SAM" id="MobiDB-lite"/>
    </source>
</evidence>
<evidence type="ECO:0000256" key="4">
    <source>
        <dbReference type="ARBA" id="ARBA00013533"/>
    </source>
</evidence>
<keyword evidence="14" id="KW-1185">Reference proteome</keyword>
<evidence type="ECO:0000256" key="2">
    <source>
        <dbReference type="ARBA" id="ARBA00004653"/>
    </source>
</evidence>
<evidence type="ECO:0000256" key="6">
    <source>
        <dbReference type="ARBA" id="ARBA00022692"/>
    </source>
</evidence>
<evidence type="ECO:0000256" key="1">
    <source>
        <dbReference type="ARBA" id="ARBA00002978"/>
    </source>
</evidence>
<dbReference type="Pfam" id="PF09335">
    <property type="entry name" value="VTT_dom"/>
    <property type="match status" value="1"/>
</dbReference>
<feature type="transmembrane region" description="Helical" evidence="11">
    <location>
        <begin position="182"/>
        <end position="203"/>
    </location>
</feature>
<comment type="similarity">
    <text evidence="3">Belongs to the TVP38/TMEM64 family.</text>
</comment>
<evidence type="ECO:0000313" key="14">
    <source>
        <dbReference type="Proteomes" id="UP000279236"/>
    </source>
</evidence>
<feature type="transmembrane region" description="Helical" evidence="11">
    <location>
        <begin position="67"/>
        <end position="85"/>
    </location>
</feature>
<dbReference type="Proteomes" id="UP000279236">
    <property type="component" value="Unassembled WGS sequence"/>
</dbReference>
<evidence type="ECO:0000256" key="11">
    <source>
        <dbReference type="SAM" id="Phobius"/>
    </source>
</evidence>
<organism evidence="13 14">
    <name type="scientific">Apiotrichum porosum</name>
    <dbReference type="NCBI Taxonomy" id="105984"/>
    <lineage>
        <taxon>Eukaryota</taxon>
        <taxon>Fungi</taxon>
        <taxon>Dikarya</taxon>
        <taxon>Basidiomycota</taxon>
        <taxon>Agaricomycotina</taxon>
        <taxon>Tremellomycetes</taxon>
        <taxon>Trichosporonales</taxon>
        <taxon>Trichosporonaceae</taxon>
        <taxon>Apiotrichum</taxon>
    </lineage>
</organism>
<dbReference type="PANTHER" id="PTHR47549">
    <property type="entry name" value="GOLGI APPARATUS MEMBRANE PROTEIN TVP38-RELATED"/>
    <property type="match status" value="1"/>
</dbReference>
<evidence type="ECO:0000313" key="13">
    <source>
        <dbReference type="EMBL" id="RSH85926.1"/>
    </source>
</evidence>
<dbReference type="OrthoDB" id="166803at2759"/>
<feature type="transmembrane region" description="Helical" evidence="11">
    <location>
        <begin position="105"/>
        <end position="123"/>
    </location>
</feature>
<reference evidence="13 14" key="1">
    <citation type="submission" date="2018-11" db="EMBL/GenBank/DDBJ databases">
        <title>Genome sequence of Apiotrichum porosum DSM 27194.</title>
        <authorList>
            <person name="Aliyu H."/>
            <person name="Gorte O."/>
            <person name="Ochsenreither K."/>
        </authorList>
    </citation>
    <scope>NUCLEOTIDE SEQUENCE [LARGE SCALE GENOMIC DNA]</scope>
    <source>
        <strain evidence="13 14">DSM 27194</strain>
    </source>
</reference>
<dbReference type="STRING" id="105984.A0A427Y4A4"/>
<feature type="transmembrane region" description="Helical" evidence="11">
    <location>
        <begin position="27"/>
        <end position="46"/>
    </location>
</feature>
<name>A0A427Y4A4_9TREE</name>